<evidence type="ECO:0000313" key="2">
    <source>
        <dbReference type="Proteomes" id="UP000187429"/>
    </source>
</evidence>
<comment type="caution">
    <text evidence="1">The sequence shown here is derived from an EMBL/GenBank/DDBJ whole genome shotgun (WGS) entry which is preliminary data.</text>
</comment>
<sequence length="70" mass="8232">MSTWVSGELRVQEAGSIYKQFFQNSEWDSRKLVKLEQANFGQCKNLQIQKSLTKNTNLFARFVTFRARNN</sequence>
<accession>A0A1R1Y3D3</accession>
<dbReference type="AlphaFoldDB" id="A0A1R1Y3D3"/>
<evidence type="ECO:0000313" key="1">
    <source>
        <dbReference type="EMBL" id="OMJ21246.1"/>
    </source>
</evidence>
<protein>
    <submittedName>
        <fullName evidence="1">Uncharacterized protein</fullName>
    </submittedName>
</protein>
<reference evidence="2" key="1">
    <citation type="submission" date="2017-01" db="EMBL/GenBank/DDBJ databases">
        <authorList>
            <person name="Wang Y."/>
            <person name="White M."/>
            <person name="Kvist S."/>
            <person name="Moncalvo J.-M."/>
        </authorList>
    </citation>
    <scope>NUCLEOTIDE SEQUENCE [LARGE SCALE GENOMIC DNA]</scope>
    <source>
        <strain evidence="2">ID-206-W2</strain>
    </source>
</reference>
<organism evidence="1 2">
    <name type="scientific">Smittium culicis</name>
    <dbReference type="NCBI Taxonomy" id="133412"/>
    <lineage>
        <taxon>Eukaryota</taxon>
        <taxon>Fungi</taxon>
        <taxon>Fungi incertae sedis</taxon>
        <taxon>Zoopagomycota</taxon>
        <taxon>Kickxellomycotina</taxon>
        <taxon>Harpellomycetes</taxon>
        <taxon>Harpellales</taxon>
        <taxon>Legeriomycetaceae</taxon>
        <taxon>Smittium</taxon>
    </lineage>
</organism>
<proteinExistence type="predicted"/>
<dbReference type="EMBL" id="LSSM01002561">
    <property type="protein sequence ID" value="OMJ21246.1"/>
    <property type="molecule type" value="Genomic_DNA"/>
</dbReference>
<dbReference type="Proteomes" id="UP000187429">
    <property type="component" value="Unassembled WGS sequence"/>
</dbReference>
<name>A0A1R1Y3D3_9FUNG</name>
<keyword evidence="2" id="KW-1185">Reference proteome</keyword>
<gene>
    <name evidence="1" type="ORF">AYI69_g5910</name>
</gene>